<evidence type="ECO:0000256" key="1">
    <source>
        <dbReference type="ARBA" id="ARBA00004571"/>
    </source>
</evidence>
<gene>
    <name evidence="9" type="ORF">SAMN05660845_0155</name>
</gene>
<evidence type="ECO:0000313" key="9">
    <source>
        <dbReference type="EMBL" id="SFA70897.1"/>
    </source>
</evidence>
<evidence type="ECO:0000256" key="5">
    <source>
        <dbReference type="ARBA" id="ARBA00022729"/>
    </source>
</evidence>
<proteinExistence type="inferred from homology"/>
<dbReference type="GO" id="GO:0009279">
    <property type="term" value="C:cell outer membrane"/>
    <property type="evidence" value="ECO:0007669"/>
    <property type="project" value="UniProtKB-SubCell"/>
</dbReference>
<accession>A0A1I0V4A6</accession>
<feature type="chain" id="PRO_5011606111" description="Outer membrane protein transport protein (OMPP1/FadL/TodX)" evidence="8">
    <location>
        <begin position="20"/>
        <end position="504"/>
    </location>
</feature>
<keyword evidence="3" id="KW-1134">Transmembrane beta strand</keyword>
<name>A0A1I0V4A6_9FLAO</name>
<evidence type="ECO:0000256" key="6">
    <source>
        <dbReference type="ARBA" id="ARBA00023136"/>
    </source>
</evidence>
<sequence length="504" mass="55723">MKKYISLFAITLCFSTMQAQEVSDAYRYAQDNINGTARFRAMSGAFGALGGDLSAINVNPAGSVVFANNQISVTASNLNTKNKSNYFGKQTYESNNSLDLNQAGAVFVFENNRENNDWRKFSIAINYENANNFDNSSFSAGTSNNSIDNYFLNNANGLKLSIVDGSEYDYSELTFQEQQAYLGYTAYIIDPVDPLNPNNTAYASLVAPGGNYHQTNTTEATGYNGKVTFNGATQYKDILMLGINLNTHFIDYKRSNRFTESNNNNTSAVNDYVNKIAFNNDLYTYGSGFSLQLGAILKPIKELRLGLAYQSPTWYKLNDELQQSLSAVSGNTTGNLPDDVADPNVTVIYPAYKLQTPSKLTGSFAYVFGKRGLLSFDYSLRNYGNLEFSPKKDEYFQSLNNDIASSTKGTTSEYRIGGEYKINQFSLRGGYHFEESPYKNGTTIGDLTGYSGGIGYNFGNTKLDLAYSTSKRDANQQFFSQGLTDAARINTARNNLTLTLAFEL</sequence>
<dbReference type="STRING" id="498292.SAMN05660845_0155"/>
<comment type="subcellular location">
    <subcellularLocation>
        <location evidence="1">Cell outer membrane</location>
        <topology evidence="1">Multi-pass membrane protein</topology>
    </subcellularLocation>
</comment>
<dbReference type="SUPFAM" id="SSF56935">
    <property type="entry name" value="Porins"/>
    <property type="match status" value="1"/>
</dbReference>
<dbReference type="RefSeq" id="WP_091472874.1">
    <property type="nucleotide sequence ID" value="NZ_FOJT01000001.1"/>
</dbReference>
<reference evidence="10" key="1">
    <citation type="submission" date="2016-10" db="EMBL/GenBank/DDBJ databases">
        <authorList>
            <person name="Varghese N."/>
            <person name="Submissions S."/>
        </authorList>
    </citation>
    <scope>NUCLEOTIDE SEQUENCE [LARGE SCALE GENOMIC DNA]</scope>
    <source>
        <strain evidence="10">DSM 21789</strain>
    </source>
</reference>
<evidence type="ECO:0000256" key="4">
    <source>
        <dbReference type="ARBA" id="ARBA00022692"/>
    </source>
</evidence>
<evidence type="ECO:0008006" key="11">
    <source>
        <dbReference type="Google" id="ProtNLM"/>
    </source>
</evidence>
<feature type="signal peptide" evidence="8">
    <location>
        <begin position="1"/>
        <end position="19"/>
    </location>
</feature>
<dbReference type="Gene3D" id="2.40.160.60">
    <property type="entry name" value="Outer membrane protein transport protein (OMPP1/FadL/TodX)"/>
    <property type="match status" value="1"/>
</dbReference>
<keyword evidence="6" id="KW-0472">Membrane</keyword>
<comment type="similarity">
    <text evidence="2">Belongs to the OmpP1/FadL family.</text>
</comment>
<keyword evidence="4" id="KW-0812">Transmembrane</keyword>
<keyword evidence="7" id="KW-0998">Cell outer membrane</keyword>
<dbReference type="Pfam" id="PF03349">
    <property type="entry name" value="Toluene_X"/>
    <property type="match status" value="1"/>
</dbReference>
<organism evidence="9 10">
    <name type="scientific">Flavobacterium swingsii</name>
    <dbReference type="NCBI Taxonomy" id="498292"/>
    <lineage>
        <taxon>Bacteria</taxon>
        <taxon>Pseudomonadati</taxon>
        <taxon>Bacteroidota</taxon>
        <taxon>Flavobacteriia</taxon>
        <taxon>Flavobacteriales</taxon>
        <taxon>Flavobacteriaceae</taxon>
        <taxon>Flavobacterium</taxon>
    </lineage>
</organism>
<evidence type="ECO:0000256" key="2">
    <source>
        <dbReference type="ARBA" id="ARBA00008163"/>
    </source>
</evidence>
<dbReference type="InterPro" id="IPR005017">
    <property type="entry name" value="OMPP1/FadL/TodX"/>
</dbReference>
<dbReference type="EMBL" id="FOJT01000001">
    <property type="protein sequence ID" value="SFA70897.1"/>
    <property type="molecule type" value="Genomic_DNA"/>
</dbReference>
<keyword evidence="10" id="KW-1185">Reference proteome</keyword>
<protein>
    <recommendedName>
        <fullName evidence="11">Outer membrane protein transport protein (OMPP1/FadL/TodX)</fullName>
    </recommendedName>
</protein>
<evidence type="ECO:0000256" key="7">
    <source>
        <dbReference type="ARBA" id="ARBA00023237"/>
    </source>
</evidence>
<evidence type="ECO:0000256" key="3">
    <source>
        <dbReference type="ARBA" id="ARBA00022452"/>
    </source>
</evidence>
<dbReference type="AlphaFoldDB" id="A0A1I0V4A6"/>
<dbReference type="Proteomes" id="UP000199604">
    <property type="component" value="Unassembled WGS sequence"/>
</dbReference>
<evidence type="ECO:0000256" key="8">
    <source>
        <dbReference type="SAM" id="SignalP"/>
    </source>
</evidence>
<keyword evidence="5 8" id="KW-0732">Signal</keyword>
<evidence type="ECO:0000313" key="10">
    <source>
        <dbReference type="Proteomes" id="UP000199604"/>
    </source>
</evidence>
<dbReference type="OrthoDB" id="9765571at2"/>